<feature type="domain" description="THAP-type" evidence="6">
    <location>
        <begin position="17"/>
        <end position="101"/>
    </location>
</feature>
<keyword evidence="1" id="KW-0479">Metal-binding</keyword>
<dbReference type="GO" id="GO:0008270">
    <property type="term" value="F:zinc ion binding"/>
    <property type="evidence" value="ECO:0007669"/>
    <property type="project" value="UniProtKB-KW"/>
</dbReference>
<dbReference type="InterPro" id="IPR038441">
    <property type="entry name" value="THAP_Znf_sf"/>
</dbReference>
<dbReference type="GO" id="GO:0043565">
    <property type="term" value="F:sequence-specific DNA binding"/>
    <property type="evidence" value="ECO:0007669"/>
    <property type="project" value="InterPro"/>
</dbReference>
<dbReference type="SUPFAM" id="SSF57716">
    <property type="entry name" value="Glucocorticoid receptor-like (DNA-binding domain)"/>
    <property type="match status" value="1"/>
</dbReference>
<keyword evidence="3" id="KW-0862">Zinc</keyword>
<evidence type="ECO:0000256" key="3">
    <source>
        <dbReference type="ARBA" id="ARBA00022833"/>
    </source>
</evidence>
<evidence type="ECO:0000313" key="8">
    <source>
        <dbReference type="Proteomes" id="UP000478052"/>
    </source>
</evidence>
<evidence type="ECO:0000256" key="1">
    <source>
        <dbReference type="ARBA" id="ARBA00022723"/>
    </source>
</evidence>
<protein>
    <recommendedName>
        <fullName evidence="6">THAP-type domain-containing protein</fullName>
    </recommendedName>
</protein>
<keyword evidence="8" id="KW-1185">Reference proteome</keyword>
<sequence>MEHFLEGSGCYPYQYLVNNFKSYYVYCQNYQYCTSKLSFFSYPKDAERRKLWMINCKTEYLADKLTRQNSYRVCGTHFENSMFSNINTRNRLNYNAVPTIFNCKWLKSKKCINLNKLKVLKVTANAKNY</sequence>
<evidence type="ECO:0000259" key="6">
    <source>
        <dbReference type="PROSITE" id="PS50950"/>
    </source>
</evidence>
<dbReference type="Pfam" id="PF05485">
    <property type="entry name" value="THAP"/>
    <property type="match status" value="1"/>
</dbReference>
<dbReference type="InterPro" id="IPR006612">
    <property type="entry name" value="THAP_Znf"/>
</dbReference>
<organism evidence="7 8">
    <name type="scientific">Aphis craccivora</name>
    <name type="common">Cowpea aphid</name>
    <dbReference type="NCBI Taxonomy" id="307492"/>
    <lineage>
        <taxon>Eukaryota</taxon>
        <taxon>Metazoa</taxon>
        <taxon>Ecdysozoa</taxon>
        <taxon>Arthropoda</taxon>
        <taxon>Hexapoda</taxon>
        <taxon>Insecta</taxon>
        <taxon>Pterygota</taxon>
        <taxon>Neoptera</taxon>
        <taxon>Paraneoptera</taxon>
        <taxon>Hemiptera</taxon>
        <taxon>Sternorrhyncha</taxon>
        <taxon>Aphidomorpha</taxon>
        <taxon>Aphidoidea</taxon>
        <taxon>Aphididae</taxon>
        <taxon>Aphidini</taxon>
        <taxon>Aphis</taxon>
        <taxon>Aphis</taxon>
    </lineage>
</organism>
<dbReference type="PROSITE" id="PS50950">
    <property type="entry name" value="ZF_THAP"/>
    <property type="match status" value="1"/>
</dbReference>
<evidence type="ECO:0000256" key="4">
    <source>
        <dbReference type="ARBA" id="ARBA00023125"/>
    </source>
</evidence>
<dbReference type="AlphaFoldDB" id="A0A6G0Y5P2"/>
<evidence type="ECO:0000256" key="2">
    <source>
        <dbReference type="ARBA" id="ARBA00022771"/>
    </source>
</evidence>
<proteinExistence type="predicted"/>
<evidence type="ECO:0000313" key="7">
    <source>
        <dbReference type="EMBL" id="KAF0749472.1"/>
    </source>
</evidence>
<keyword evidence="2 5" id="KW-0863">Zinc-finger</keyword>
<dbReference type="PANTHER" id="PTHR46600">
    <property type="entry name" value="THAP DOMAIN-CONTAINING"/>
    <property type="match status" value="1"/>
</dbReference>
<dbReference type="SMART" id="SM00980">
    <property type="entry name" value="THAP"/>
    <property type="match status" value="1"/>
</dbReference>
<name>A0A6G0Y5P2_APHCR</name>
<gene>
    <name evidence="7" type="ORF">FWK35_00014646</name>
</gene>
<dbReference type="OrthoDB" id="7683421at2759"/>
<evidence type="ECO:0000256" key="5">
    <source>
        <dbReference type="PROSITE-ProRule" id="PRU00309"/>
    </source>
</evidence>
<keyword evidence="4 5" id="KW-0238">DNA-binding</keyword>
<dbReference type="EMBL" id="VUJU01006087">
    <property type="protein sequence ID" value="KAF0749472.1"/>
    <property type="molecule type" value="Genomic_DNA"/>
</dbReference>
<comment type="caution">
    <text evidence="7">The sequence shown here is derived from an EMBL/GenBank/DDBJ whole genome shotgun (WGS) entry which is preliminary data.</text>
</comment>
<reference evidence="7 8" key="1">
    <citation type="submission" date="2019-08" db="EMBL/GenBank/DDBJ databases">
        <title>Whole genome of Aphis craccivora.</title>
        <authorList>
            <person name="Voronova N.V."/>
            <person name="Shulinski R.S."/>
            <person name="Bandarenka Y.V."/>
            <person name="Zhorov D.G."/>
            <person name="Warner D."/>
        </authorList>
    </citation>
    <scope>NUCLEOTIDE SEQUENCE [LARGE SCALE GENOMIC DNA]</scope>
    <source>
        <strain evidence="7">180601</strain>
        <tissue evidence="7">Whole Body</tissue>
    </source>
</reference>
<dbReference type="InterPro" id="IPR026516">
    <property type="entry name" value="THAP1/10"/>
</dbReference>
<dbReference type="Gene3D" id="6.20.210.20">
    <property type="entry name" value="THAP domain"/>
    <property type="match status" value="1"/>
</dbReference>
<dbReference type="PANTHER" id="PTHR46600:SF11">
    <property type="entry name" value="THAP DOMAIN-CONTAINING PROTEIN 10"/>
    <property type="match status" value="1"/>
</dbReference>
<dbReference type="Proteomes" id="UP000478052">
    <property type="component" value="Unassembled WGS sequence"/>
</dbReference>
<accession>A0A6G0Y5P2</accession>
<dbReference type="SMART" id="SM00692">
    <property type="entry name" value="DM3"/>
    <property type="match status" value="1"/>
</dbReference>